<feature type="domain" description="Phosphoribosyl-AMP cyclohydrolase" evidence="16">
    <location>
        <begin position="47"/>
        <end position="121"/>
    </location>
</feature>
<dbReference type="EC" id="3.5.4.19" evidence="15"/>
<dbReference type="PANTHER" id="PTHR42945:SF1">
    <property type="entry name" value="HISTIDINE BIOSYNTHESIS BIFUNCTIONAL PROTEIN HIS7"/>
    <property type="match status" value="1"/>
</dbReference>
<evidence type="ECO:0000256" key="4">
    <source>
        <dbReference type="ARBA" id="ARBA00005169"/>
    </source>
</evidence>
<dbReference type="EMBL" id="FUGD01000083">
    <property type="protein sequence ID" value="SJM37375.1"/>
    <property type="molecule type" value="Genomic_DNA"/>
</dbReference>
<dbReference type="STRING" id="1945520.A1019T_01347"/>
<evidence type="ECO:0000256" key="14">
    <source>
        <dbReference type="ARBA" id="ARBA00023268"/>
    </source>
</evidence>
<dbReference type="RefSeq" id="WP_077448771.1">
    <property type="nucleotide sequence ID" value="NZ_FUGD01000083.1"/>
</dbReference>
<organism evidence="17 18">
    <name type="scientific">Psychrobacter pasteurii</name>
    <dbReference type="NCBI Taxonomy" id="1945520"/>
    <lineage>
        <taxon>Bacteria</taxon>
        <taxon>Pseudomonadati</taxon>
        <taxon>Pseudomonadota</taxon>
        <taxon>Gammaproteobacteria</taxon>
        <taxon>Moraxellales</taxon>
        <taxon>Moraxellaceae</taxon>
        <taxon>Psychrobacter</taxon>
    </lineage>
</organism>
<comment type="pathway">
    <text evidence="4 15">Amino-acid biosynthesis; L-histidine biosynthesis; L-histidine from 5-phospho-alpha-D-ribose 1-diphosphate: step 3/9.</text>
</comment>
<dbReference type="HAMAP" id="MF_01021">
    <property type="entry name" value="HisI"/>
    <property type="match status" value="1"/>
</dbReference>
<accession>A0A1R4EFT8</accession>
<dbReference type="NCBIfam" id="NF001611">
    <property type="entry name" value="PRK00400.1-3"/>
    <property type="match status" value="1"/>
</dbReference>
<gene>
    <name evidence="17" type="primary">hisE</name>
    <name evidence="15" type="synonym">hisI</name>
    <name evidence="15" type="synonym">hisIE</name>
    <name evidence="17" type="ORF">A1019T_01347</name>
</gene>
<dbReference type="GO" id="GO:0005737">
    <property type="term" value="C:cytoplasm"/>
    <property type="evidence" value="ECO:0007669"/>
    <property type="project" value="UniProtKB-SubCell"/>
</dbReference>
<dbReference type="NCBIfam" id="TIGR03188">
    <property type="entry name" value="histidine_hisI"/>
    <property type="match status" value="1"/>
</dbReference>
<keyword evidence="11 15" id="KW-0378">Hydrolase</keyword>
<dbReference type="InterPro" id="IPR021130">
    <property type="entry name" value="PRib-ATP_PPHydrolase-like"/>
</dbReference>
<protein>
    <recommendedName>
        <fullName evidence="15">Histidine biosynthesis bifunctional protein HisIE</fullName>
    </recommendedName>
    <domain>
        <recommendedName>
            <fullName evidence="15">Phosphoribosyl-AMP cyclohydrolase</fullName>
            <shortName evidence="15">PRA-CH</shortName>
            <ecNumber evidence="15">3.5.4.19</ecNumber>
        </recommendedName>
    </domain>
    <domain>
        <recommendedName>
            <fullName evidence="15">Phosphoribosyl-ATP pyrophosphatase</fullName>
            <shortName evidence="15">PRA-PH</shortName>
            <ecNumber evidence="15">3.6.1.31</ecNumber>
        </recommendedName>
    </domain>
</protein>
<keyword evidence="9 15" id="KW-0028">Amino-acid biosynthesis</keyword>
<dbReference type="EC" id="3.6.1.31" evidence="15"/>
<evidence type="ECO:0000256" key="12">
    <source>
        <dbReference type="ARBA" id="ARBA00022840"/>
    </source>
</evidence>
<dbReference type="GO" id="GO:0005524">
    <property type="term" value="F:ATP binding"/>
    <property type="evidence" value="ECO:0007669"/>
    <property type="project" value="UniProtKB-KW"/>
</dbReference>
<evidence type="ECO:0000256" key="7">
    <source>
        <dbReference type="ARBA" id="ARBA00008299"/>
    </source>
</evidence>
<proteinExistence type="inferred from homology"/>
<dbReference type="UniPathway" id="UPA00031">
    <property type="reaction ID" value="UER00007"/>
</dbReference>
<comment type="pathway">
    <text evidence="5 15">Amino-acid biosynthesis; L-histidine biosynthesis; L-histidine from 5-phospho-alpha-D-ribose 1-diphosphate: step 2/9.</text>
</comment>
<dbReference type="HAMAP" id="MF_01020">
    <property type="entry name" value="HisE"/>
    <property type="match status" value="1"/>
</dbReference>
<evidence type="ECO:0000256" key="9">
    <source>
        <dbReference type="ARBA" id="ARBA00022605"/>
    </source>
</evidence>
<evidence type="ECO:0000259" key="16">
    <source>
        <dbReference type="Pfam" id="PF01502"/>
    </source>
</evidence>
<dbReference type="NCBIfam" id="NF000768">
    <property type="entry name" value="PRK00051.1"/>
    <property type="match status" value="1"/>
</dbReference>
<dbReference type="Pfam" id="PF01502">
    <property type="entry name" value="PRA-CH"/>
    <property type="match status" value="1"/>
</dbReference>
<keyword evidence="12 15" id="KW-0067">ATP-binding</keyword>
<evidence type="ECO:0000256" key="15">
    <source>
        <dbReference type="HAMAP-Rule" id="MF_01019"/>
    </source>
</evidence>
<comment type="catalytic activity">
    <reaction evidence="2 15">
        <text>1-(5-phospho-beta-D-ribosyl)-ATP + H2O = 1-(5-phospho-beta-D-ribosyl)-5'-AMP + diphosphate + H(+)</text>
        <dbReference type="Rhea" id="RHEA:22828"/>
        <dbReference type="ChEBI" id="CHEBI:15377"/>
        <dbReference type="ChEBI" id="CHEBI:15378"/>
        <dbReference type="ChEBI" id="CHEBI:33019"/>
        <dbReference type="ChEBI" id="CHEBI:59457"/>
        <dbReference type="ChEBI" id="CHEBI:73183"/>
        <dbReference type="EC" id="3.6.1.31"/>
    </reaction>
</comment>
<evidence type="ECO:0000256" key="13">
    <source>
        <dbReference type="ARBA" id="ARBA00023102"/>
    </source>
</evidence>
<sequence>MSNPDTPITDTSVNLNNNAPWLDEITFTTEGLIPAIAQDKETGEILMMAWMNRESLQLTAQTKTAVYFSRSRGKLWHKGESSGHTQIVHDIHLDCDADVIVLSVTQIADIACHTGRKSCFYRKLDLTSSTPSWETVAPVLKDPNEIYGTTASHKTDAIITTENSSVTDNTDSAAAIEASTVLQHLDAVMAERKQADAKSSYVASLYAKGINKILEKVGEEAVETIIAAKDLAFASNSTEAVVATDSDIGEEHQALTDDLIYEIADVWFHTIVTLAWFNIRSDRVLVELARRFGLSGIDEKNSRTQ</sequence>
<evidence type="ECO:0000256" key="10">
    <source>
        <dbReference type="ARBA" id="ARBA00022741"/>
    </source>
</evidence>
<name>A0A1R4EFT8_9GAMM</name>
<dbReference type="Proteomes" id="UP000188169">
    <property type="component" value="Unassembled WGS sequence"/>
</dbReference>
<keyword evidence="8 15" id="KW-0963">Cytoplasm</keyword>
<dbReference type="SUPFAM" id="SSF141734">
    <property type="entry name" value="HisI-like"/>
    <property type="match status" value="1"/>
</dbReference>
<dbReference type="HAMAP" id="MF_01019">
    <property type="entry name" value="HisIE"/>
    <property type="match status" value="1"/>
</dbReference>
<dbReference type="InterPro" id="IPR026660">
    <property type="entry name" value="PRA-CH"/>
</dbReference>
<feature type="region of interest" description="Phosphoribosyl-ATP pyrophosphohydrolase" evidence="15">
    <location>
        <begin position="182"/>
        <end position="305"/>
    </location>
</feature>
<evidence type="ECO:0000256" key="2">
    <source>
        <dbReference type="ARBA" id="ARBA00001460"/>
    </source>
</evidence>
<comment type="similarity">
    <text evidence="6 15">In the C-terminal section; belongs to the PRA-PH family.</text>
</comment>
<dbReference type="NCBIfam" id="NF002747">
    <property type="entry name" value="PRK02759.1"/>
    <property type="match status" value="1"/>
</dbReference>
<keyword evidence="18" id="KW-1185">Reference proteome</keyword>
<dbReference type="GO" id="GO:0000105">
    <property type="term" value="P:L-histidine biosynthetic process"/>
    <property type="evidence" value="ECO:0007669"/>
    <property type="project" value="UniProtKB-UniRule"/>
</dbReference>
<dbReference type="CDD" id="cd11534">
    <property type="entry name" value="NTP-PPase_HisIE_like"/>
    <property type="match status" value="1"/>
</dbReference>
<comment type="similarity">
    <text evidence="7 15">In the N-terminal section; belongs to the PRA-CH family.</text>
</comment>
<evidence type="ECO:0000256" key="11">
    <source>
        <dbReference type="ARBA" id="ARBA00022801"/>
    </source>
</evidence>
<dbReference type="InterPro" id="IPR038019">
    <property type="entry name" value="PRib_AMP_CycHydrolase_sf"/>
</dbReference>
<dbReference type="OrthoDB" id="9795769at2"/>
<comment type="subcellular location">
    <subcellularLocation>
        <location evidence="3 15">Cytoplasm</location>
    </subcellularLocation>
</comment>
<dbReference type="FunFam" id="3.10.20.810:FF:000001">
    <property type="entry name" value="Histidine biosynthesis bifunctional protein HisIE"/>
    <property type="match status" value="1"/>
</dbReference>
<dbReference type="GO" id="GO:0004636">
    <property type="term" value="F:phosphoribosyl-ATP diphosphatase activity"/>
    <property type="evidence" value="ECO:0007669"/>
    <property type="project" value="UniProtKB-UniRule"/>
</dbReference>
<comment type="catalytic activity">
    <reaction evidence="1 15">
        <text>1-(5-phospho-beta-D-ribosyl)-5'-AMP + H2O = 1-(5-phospho-beta-D-ribosyl)-5-[(5-phospho-beta-D-ribosylamino)methylideneamino]imidazole-4-carboxamide</text>
        <dbReference type="Rhea" id="RHEA:20049"/>
        <dbReference type="ChEBI" id="CHEBI:15377"/>
        <dbReference type="ChEBI" id="CHEBI:58435"/>
        <dbReference type="ChEBI" id="CHEBI:59457"/>
        <dbReference type="EC" id="3.5.4.19"/>
    </reaction>
</comment>
<dbReference type="AlphaFoldDB" id="A0A1R4EFT8"/>
<dbReference type="Gene3D" id="3.10.20.810">
    <property type="entry name" value="Phosphoribosyl-AMP cyclohydrolase"/>
    <property type="match status" value="1"/>
</dbReference>
<dbReference type="PANTHER" id="PTHR42945">
    <property type="entry name" value="HISTIDINE BIOSYNTHESIS BIFUNCTIONAL PROTEIN"/>
    <property type="match status" value="1"/>
</dbReference>
<dbReference type="SUPFAM" id="SSF101386">
    <property type="entry name" value="all-alpha NTP pyrophosphatases"/>
    <property type="match status" value="1"/>
</dbReference>
<feature type="region of interest" description="Phosphoribosyl-AMP cyclohydrolase" evidence="15">
    <location>
        <begin position="1"/>
        <end position="181"/>
    </location>
</feature>
<dbReference type="InterPro" id="IPR008179">
    <property type="entry name" value="HisE"/>
</dbReference>
<reference evidence="18" key="1">
    <citation type="submission" date="2017-02" db="EMBL/GenBank/DDBJ databases">
        <authorList>
            <person name="Mornico D."/>
        </authorList>
    </citation>
    <scope>NUCLEOTIDE SEQUENCE [LARGE SCALE GENOMIC DNA]</scope>
</reference>
<keyword evidence="10 15" id="KW-0547">Nucleotide-binding</keyword>
<evidence type="ECO:0000313" key="18">
    <source>
        <dbReference type="Proteomes" id="UP000188169"/>
    </source>
</evidence>
<keyword evidence="13 15" id="KW-0368">Histidine biosynthesis</keyword>
<dbReference type="Gene3D" id="1.10.287.1080">
    <property type="entry name" value="MazG-like"/>
    <property type="match status" value="1"/>
</dbReference>
<evidence type="ECO:0000256" key="5">
    <source>
        <dbReference type="ARBA" id="ARBA00005204"/>
    </source>
</evidence>
<evidence type="ECO:0000256" key="1">
    <source>
        <dbReference type="ARBA" id="ARBA00000024"/>
    </source>
</evidence>
<keyword evidence="14 15" id="KW-0511">Multifunctional enzyme</keyword>
<dbReference type="InterPro" id="IPR002496">
    <property type="entry name" value="PRib_AMP_CycHydrolase_dom"/>
</dbReference>
<dbReference type="Pfam" id="PF01503">
    <property type="entry name" value="PRA-PH"/>
    <property type="match status" value="1"/>
</dbReference>
<evidence type="ECO:0000256" key="8">
    <source>
        <dbReference type="ARBA" id="ARBA00022490"/>
    </source>
</evidence>
<evidence type="ECO:0000256" key="3">
    <source>
        <dbReference type="ARBA" id="ARBA00004496"/>
    </source>
</evidence>
<dbReference type="InterPro" id="IPR023019">
    <property type="entry name" value="His_synth_HisIE"/>
</dbReference>
<dbReference type="GO" id="GO:0004635">
    <property type="term" value="F:phosphoribosyl-AMP cyclohydrolase activity"/>
    <property type="evidence" value="ECO:0007669"/>
    <property type="project" value="UniProtKB-UniRule"/>
</dbReference>
<evidence type="ECO:0000256" key="6">
    <source>
        <dbReference type="ARBA" id="ARBA00007731"/>
    </source>
</evidence>
<evidence type="ECO:0000313" key="17">
    <source>
        <dbReference type="EMBL" id="SJM37375.1"/>
    </source>
</evidence>